<evidence type="ECO:0000313" key="3">
    <source>
        <dbReference type="EMBL" id="KAG5648498.1"/>
    </source>
</evidence>
<accession>A0A9P7GH50</accession>
<dbReference type="Proteomes" id="UP000775547">
    <property type="component" value="Unassembled WGS sequence"/>
</dbReference>
<feature type="transmembrane region" description="Helical" evidence="2">
    <location>
        <begin position="12"/>
        <end position="29"/>
    </location>
</feature>
<evidence type="ECO:0000256" key="2">
    <source>
        <dbReference type="SAM" id="Phobius"/>
    </source>
</evidence>
<dbReference type="OrthoDB" id="5428737at2759"/>
<proteinExistence type="predicted"/>
<sequence length="165" mass="17919">MGYVPSRLQLLGLDFLIIFLQLILATIAYETSFLQHGNDTDTPDMLLPIPDSLLSPTPSPLFTSLPSTTLPTAMSQHTKSYPPNSTSPYVVDLRLSPIIERLRNPPPPPQASNSDASLPLPNTTPWPLPTGMRMLLRASAQMRRETGEGTPGSTRIPGSLSTRDG</sequence>
<dbReference type="EMBL" id="JABCKV010000002">
    <property type="protein sequence ID" value="KAG5648498.1"/>
    <property type="molecule type" value="Genomic_DNA"/>
</dbReference>
<reference evidence="3" key="2">
    <citation type="submission" date="2021-10" db="EMBL/GenBank/DDBJ databases">
        <title>Phylogenomics reveals ancestral predisposition of the termite-cultivated fungus Termitomyces towards a domesticated lifestyle.</title>
        <authorList>
            <person name="Auxier B."/>
            <person name="Grum-Grzhimaylo A."/>
            <person name="Cardenas M.E."/>
            <person name="Lodge J.D."/>
            <person name="Laessoe T."/>
            <person name="Pedersen O."/>
            <person name="Smith M.E."/>
            <person name="Kuyper T.W."/>
            <person name="Franco-Molano E.A."/>
            <person name="Baroni T.J."/>
            <person name="Aanen D.K."/>
        </authorList>
    </citation>
    <scope>NUCLEOTIDE SEQUENCE</scope>
    <source>
        <strain evidence="3">AP01</strain>
        <tissue evidence="3">Mycelium</tissue>
    </source>
</reference>
<evidence type="ECO:0000313" key="4">
    <source>
        <dbReference type="Proteomes" id="UP000775547"/>
    </source>
</evidence>
<reference evidence="3" key="1">
    <citation type="submission" date="2020-07" db="EMBL/GenBank/DDBJ databases">
        <authorList>
            <person name="Nieuwenhuis M."/>
            <person name="Van De Peppel L.J.J."/>
        </authorList>
    </citation>
    <scope>NUCLEOTIDE SEQUENCE</scope>
    <source>
        <strain evidence="3">AP01</strain>
        <tissue evidence="3">Mycelium</tissue>
    </source>
</reference>
<gene>
    <name evidence="3" type="ORF">DXG03_003109</name>
</gene>
<dbReference type="AlphaFoldDB" id="A0A9P7GH50"/>
<keyword evidence="4" id="KW-1185">Reference proteome</keyword>
<keyword evidence="2" id="KW-1133">Transmembrane helix</keyword>
<organism evidence="3 4">
    <name type="scientific">Asterophora parasitica</name>
    <dbReference type="NCBI Taxonomy" id="117018"/>
    <lineage>
        <taxon>Eukaryota</taxon>
        <taxon>Fungi</taxon>
        <taxon>Dikarya</taxon>
        <taxon>Basidiomycota</taxon>
        <taxon>Agaricomycotina</taxon>
        <taxon>Agaricomycetes</taxon>
        <taxon>Agaricomycetidae</taxon>
        <taxon>Agaricales</taxon>
        <taxon>Tricholomatineae</taxon>
        <taxon>Lyophyllaceae</taxon>
        <taxon>Asterophora</taxon>
    </lineage>
</organism>
<protein>
    <submittedName>
        <fullName evidence="3">Uncharacterized protein</fullName>
    </submittedName>
</protein>
<evidence type="ECO:0000256" key="1">
    <source>
        <dbReference type="SAM" id="MobiDB-lite"/>
    </source>
</evidence>
<feature type="region of interest" description="Disordered" evidence="1">
    <location>
        <begin position="100"/>
        <end position="165"/>
    </location>
</feature>
<keyword evidence="2" id="KW-0812">Transmembrane</keyword>
<comment type="caution">
    <text evidence="3">The sequence shown here is derived from an EMBL/GenBank/DDBJ whole genome shotgun (WGS) entry which is preliminary data.</text>
</comment>
<name>A0A9P7GH50_9AGAR</name>
<keyword evidence="2" id="KW-0472">Membrane</keyword>